<dbReference type="Pfam" id="PF13328">
    <property type="entry name" value="HD_4"/>
    <property type="match status" value="1"/>
</dbReference>
<dbReference type="EMBL" id="BLKM01000403">
    <property type="protein sequence ID" value="GFG33091.1"/>
    <property type="molecule type" value="Genomic_DNA"/>
</dbReference>
<dbReference type="PANTHER" id="PTHR46246:SF1">
    <property type="entry name" value="GUANOSINE-3',5'-BIS(DIPHOSPHATE) 3'-PYROPHOSPHOHYDROLASE MESH1"/>
    <property type="match status" value="1"/>
</dbReference>
<keyword evidence="4" id="KW-0464">Manganese</keyword>
<sequence>MVVDQPADVLAIIIKCINFAAVKHKYQRRKDPEKTPYVNHVIGVAEILTEEANVQDVEVIQAAILHDTVEDTDTSFDEIEAQFGVNVCQLVKEVTDDKSLPKAERKRLQVEHAAGSSPSAKLIKLADKLYNLRDLERVSPEGWAPERVQEYYEWAQKVVNELRGTNKKLEDSLDEIFKRHCTS</sequence>
<comment type="catalytic activity">
    <reaction evidence="11">
        <text>guanosine 3',5'-bis(diphosphate) + H2O = GDP + diphosphate + H(+)</text>
        <dbReference type="Rhea" id="RHEA:14253"/>
        <dbReference type="ChEBI" id="CHEBI:15377"/>
        <dbReference type="ChEBI" id="CHEBI:15378"/>
        <dbReference type="ChEBI" id="CHEBI:33019"/>
        <dbReference type="ChEBI" id="CHEBI:58189"/>
        <dbReference type="ChEBI" id="CHEBI:77828"/>
        <dbReference type="EC" id="3.1.7.2"/>
    </reaction>
</comment>
<evidence type="ECO:0000256" key="4">
    <source>
        <dbReference type="ARBA" id="ARBA00023211"/>
    </source>
</evidence>
<evidence type="ECO:0000256" key="11">
    <source>
        <dbReference type="ARBA" id="ARBA00047968"/>
    </source>
</evidence>
<dbReference type="Proteomes" id="UP000502823">
    <property type="component" value="Unassembled WGS sequence"/>
</dbReference>
<accession>A0A6L2PKI5</accession>
<dbReference type="FunFam" id="1.10.3210.10:FF:000012">
    <property type="entry name" value="HD domain containing 3"/>
    <property type="match status" value="1"/>
</dbReference>
<organism evidence="13 14">
    <name type="scientific">Coptotermes formosanus</name>
    <name type="common">Formosan subterranean termite</name>
    <dbReference type="NCBI Taxonomy" id="36987"/>
    <lineage>
        <taxon>Eukaryota</taxon>
        <taxon>Metazoa</taxon>
        <taxon>Ecdysozoa</taxon>
        <taxon>Arthropoda</taxon>
        <taxon>Hexapoda</taxon>
        <taxon>Insecta</taxon>
        <taxon>Pterygota</taxon>
        <taxon>Neoptera</taxon>
        <taxon>Polyneoptera</taxon>
        <taxon>Dictyoptera</taxon>
        <taxon>Blattodea</taxon>
        <taxon>Blattoidea</taxon>
        <taxon>Termitoidae</taxon>
        <taxon>Rhinotermitidae</taxon>
        <taxon>Coptotermes</taxon>
    </lineage>
</organism>
<dbReference type="OrthoDB" id="430679at2759"/>
<evidence type="ECO:0000256" key="7">
    <source>
        <dbReference type="ARBA" id="ARBA00038354"/>
    </source>
</evidence>
<keyword evidence="3" id="KW-0378">Hydrolase</keyword>
<feature type="domain" description="HD" evidence="12">
    <location>
        <begin position="37"/>
        <end position="132"/>
    </location>
</feature>
<evidence type="ECO:0000256" key="3">
    <source>
        <dbReference type="ARBA" id="ARBA00022801"/>
    </source>
</evidence>
<evidence type="ECO:0000313" key="14">
    <source>
        <dbReference type="Proteomes" id="UP000502823"/>
    </source>
</evidence>
<comment type="caution">
    <text evidence="13">The sequence shown here is derived from an EMBL/GenBank/DDBJ whole genome shotgun (WGS) entry which is preliminary data.</text>
</comment>
<comment type="function">
    <text evidence="6">ppGpp hydrolyzing enzyme involved in starvation response.</text>
</comment>
<dbReference type="InterPro" id="IPR006674">
    <property type="entry name" value="HD_domain"/>
</dbReference>
<evidence type="ECO:0000256" key="8">
    <source>
        <dbReference type="ARBA" id="ARBA00040793"/>
    </source>
</evidence>
<dbReference type="Gene3D" id="1.10.3210.10">
    <property type="entry name" value="Hypothetical protein af1432"/>
    <property type="match status" value="1"/>
</dbReference>
<dbReference type="InterPro" id="IPR052194">
    <property type="entry name" value="MESH1"/>
</dbReference>
<dbReference type="CDD" id="cd00077">
    <property type="entry name" value="HDc"/>
    <property type="match status" value="1"/>
</dbReference>
<dbReference type="GO" id="GO:0046872">
    <property type="term" value="F:metal ion binding"/>
    <property type="evidence" value="ECO:0007669"/>
    <property type="project" value="UniProtKB-KW"/>
</dbReference>
<evidence type="ECO:0000313" key="13">
    <source>
        <dbReference type="EMBL" id="GFG33091.1"/>
    </source>
</evidence>
<keyword evidence="2" id="KW-0479">Metal-binding</keyword>
<protein>
    <recommendedName>
        <fullName evidence="8">Guanosine-3',5'-bis(diphosphate) 3'-pyrophosphohydrolase MESH1</fullName>
        <ecNumber evidence="5">3.1.7.2</ecNumber>
    </recommendedName>
    <alternativeName>
        <fullName evidence="9">Metazoan SpoT homolog 1</fullName>
    </alternativeName>
    <alternativeName>
        <fullName evidence="10">Penta-phosphate guanosine-3'-pyrophosphohydrolase</fullName>
    </alternativeName>
</protein>
<dbReference type="PROSITE" id="PS51831">
    <property type="entry name" value="HD"/>
    <property type="match status" value="1"/>
</dbReference>
<reference evidence="14" key="1">
    <citation type="submission" date="2020-01" db="EMBL/GenBank/DDBJ databases">
        <title>Draft genome sequence of the Termite Coptotermes fromosanus.</title>
        <authorList>
            <person name="Itakura S."/>
            <person name="Yosikawa Y."/>
            <person name="Umezawa K."/>
        </authorList>
    </citation>
    <scope>NUCLEOTIDE SEQUENCE [LARGE SCALE GENOMIC DNA]</scope>
</reference>
<evidence type="ECO:0000256" key="2">
    <source>
        <dbReference type="ARBA" id="ARBA00022723"/>
    </source>
</evidence>
<dbReference type="FunCoup" id="A0A6L2PKI5">
    <property type="interactions" value="325"/>
</dbReference>
<dbReference type="AlphaFoldDB" id="A0A6L2PKI5"/>
<gene>
    <name evidence="13" type="ORF">Cfor_12115</name>
</gene>
<dbReference type="GO" id="GO:0008893">
    <property type="term" value="F:guanosine-3',5'-bis(diphosphate) 3'-diphosphatase activity"/>
    <property type="evidence" value="ECO:0007669"/>
    <property type="project" value="UniProtKB-EC"/>
</dbReference>
<evidence type="ECO:0000256" key="6">
    <source>
        <dbReference type="ARBA" id="ARBA00037781"/>
    </source>
</evidence>
<evidence type="ECO:0000259" key="12">
    <source>
        <dbReference type="PROSITE" id="PS51831"/>
    </source>
</evidence>
<dbReference type="EC" id="3.1.7.2" evidence="5"/>
<proteinExistence type="inferred from homology"/>
<evidence type="ECO:0000256" key="9">
    <source>
        <dbReference type="ARBA" id="ARBA00041464"/>
    </source>
</evidence>
<dbReference type="InParanoid" id="A0A6L2PKI5"/>
<comment type="cofactor">
    <cofactor evidence="1">
        <name>Mn(2+)</name>
        <dbReference type="ChEBI" id="CHEBI:29035"/>
    </cofactor>
</comment>
<evidence type="ECO:0000256" key="5">
    <source>
        <dbReference type="ARBA" id="ARBA00024387"/>
    </source>
</evidence>
<dbReference type="InterPro" id="IPR003607">
    <property type="entry name" value="HD/PDEase_dom"/>
</dbReference>
<evidence type="ECO:0000256" key="10">
    <source>
        <dbReference type="ARBA" id="ARBA00041770"/>
    </source>
</evidence>
<dbReference type="SMART" id="SM00471">
    <property type="entry name" value="HDc"/>
    <property type="match status" value="1"/>
</dbReference>
<comment type="similarity">
    <text evidence="7">Belongs to the MESH1 family.</text>
</comment>
<evidence type="ECO:0000256" key="1">
    <source>
        <dbReference type="ARBA" id="ARBA00001936"/>
    </source>
</evidence>
<keyword evidence="14" id="KW-1185">Reference proteome</keyword>
<dbReference type="PANTHER" id="PTHR46246">
    <property type="entry name" value="GUANOSINE-3',5'-BIS(DIPHOSPHATE) 3'-PYROPHOSPHOHYDROLASE MESH1"/>
    <property type="match status" value="1"/>
</dbReference>
<dbReference type="SUPFAM" id="SSF109604">
    <property type="entry name" value="HD-domain/PDEase-like"/>
    <property type="match status" value="1"/>
</dbReference>
<name>A0A6L2PKI5_COPFO</name>